<sequence length="82" mass="8884">MATESNRSKALSNLPKIGSLVVDTATNRVGVVMDRMGSYVQLRPPAGGREWDCLPRHVRPATPAETLSARVSIANAESRLPR</sequence>
<keyword evidence="2" id="KW-1185">Reference proteome</keyword>
<dbReference type="RefSeq" id="WP_279949068.1">
    <property type="nucleotide sequence ID" value="NZ_BAABEN010000001.1"/>
</dbReference>
<evidence type="ECO:0000313" key="2">
    <source>
        <dbReference type="Proteomes" id="UP001607069"/>
    </source>
</evidence>
<reference evidence="1 2" key="1">
    <citation type="submission" date="2024-10" db="EMBL/GenBank/DDBJ databases">
        <authorList>
            <person name="Cho J.-C."/>
        </authorList>
    </citation>
    <scope>NUCLEOTIDE SEQUENCE [LARGE SCALE GENOMIC DNA]</scope>
    <source>
        <strain evidence="1 2">KCTC29696</strain>
    </source>
</reference>
<comment type="caution">
    <text evidence="1">The sequence shown here is derived from an EMBL/GenBank/DDBJ whole genome shotgun (WGS) entry which is preliminary data.</text>
</comment>
<dbReference type="Proteomes" id="UP001607069">
    <property type="component" value="Unassembled WGS sequence"/>
</dbReference>
<protein>
    <submittedName>
        <fullName evidence="1">Uncharacterized protein</fullName>
    </submittedName>
</protein>
<gene>
    <name evidence="1" type="ORF">ACG5V6_04945</name>
</gene>
<accession>A0ABW7HP70</accession>
<proteinExistence type="predicted"/>
<dbReference type="EMBL" id="JBIHMK010000011">
    <property type="protein sequence ID" value="MFH0247557.1"/>
    <property type="molecule type" value="Genomic_DNA"/>
</dbReference>
<evidence type="ECO:0000313" key="1">
    <source>
        <dbReference type="EMBL" id="MFH0247557.1"/>
    </source>
</evidence>
<name>A0ABW7HP70_9ACTN</name>
<organism evidence="1 2">
    <name type="scientific">Streptomyces chitinivorans</name>
    <dbReference type="NCBI Taxonomy" id="1257027"/>
    <lineage>
        <taxon>Bacteria</taxon>
        <taxon>Bacillati</taxon>
        <taxon>Actinomycetota</taxon>
        <taxon>Actinomycetes</taxon>
        <taxon>Kitasatosporales</taxon>
        <taxon>Streptomycetaceae</taxon>
        <taxon>Streptomyces</taxon>
    </lineage>
</organism>